<proteinExistence type="predicted"/>
<comment type="caution">
    <text evidence="1">The sequence shown here is derived from an EMBL/GenBank/DDBJ whole genome shotgun (WGS) entry which is preliminary data.</text>
</comment>
<evidence type="ECO:0000313" key="1">
    <source>
        <dbReference type="EMBL" id="MCT8989417.1"/>
    </source>
</evidence>
<keyword evidence="2" id="KW-1185">Reference proteome</keyword>
<dbReference type="RefSeq" id="WP_261514174.1">
    <property type="nucleotide sequence ID" value="NZ_JAODNV010000005.1"/>
</dbReference>
<protein>
    <submittedName>
        <fullName evidence="1">Uncharacterized protein</fullName>
    </submittedName>
</protein>
<gene>
    <name evidence="1" type="ORF">NYR54_03770</name>
</gene>
<dbReference type="AlphaFoldDB" id="A0A9X2X802"/>
<dbReference type="Proteomes" id="UP001149009">
    <property type="component" value="Unassembled WGS sequence"/>
</dbReference>
<name>A0A9X2X802_9HYPH</name>
<sequence>MGQMKDQIGRNETIDYIRAMLEQLYPMAKTQGCEMLAYLIEMACIEASDMAYVAASAASDATHDKRNSAA</sequence>
<reference evidence="1" key="1">
    <citation type="submission" date="2022-08" db="EMBL/GenBank/DDBJ databases">
        <title>Chelativorans sichuanense sp. nov., a paraffin oil-degrading bacterium isolated from a mixture of oil-based drill cuttings and paddy soil.</title>
        <authorList>
            <person name="Yu J."/>
            <person name="Liu H."/>
            <person name="Chen Q."/>
        </authorList>
    </citation>
    <scope>NUCLEOTIDE SEQUENCE</scope>
    <source>
        <strain evidence="1">SCAU 2101</strain>
    </source>
</reference>
<accession>A0A9X2X802</accession>
<organism evidence="1 2">
    <name type="scientific">Chelativorans petroleitrophicus</name>
    <dbReference type="NCBI Taxonomy" id="2975484"/>
    <lineage>
        <taxon>Bacteria</taxon>
        <taxon>Pseudomonadati</taxon>
        <taxon>Pseudomonadota</taxon>
        <taxon>Alphaproteobacteria</taxon>
        <taxon>Hyphomicrobiales</taxon>
        <taxon>Phyllobacteriaceae</taxon>
        <taxon>Chelativorans</taxon>
    </lineage>
</organism>
<dbReference type="EMBL" id="JAODNV010000005">
    <property type="protein sequence ID" value="MCT8989417.1"/>
    <property type="molecule type" value="Genomic_DNA"/>
</dbReference>
<evidence type="ECO:0000313" key="2">
    <source>
        <dbReference type="Proteomes" id="UP001149009"/>
    </source>
</evidence>